<sequence>MIDEYVYNILRPCRSQNVLFSNIELFRLSNLVRARRLLSDENRSRLVFMPFRQCLSVYDHIYIAFTALELLVLRRIRIDVQIVIRYILKSKIDVVRVNGCVQAHIDIGRWKGVELAINNFHIRIDLQYCIIQRCADLTDPASGLRRCAVSTIDTLRHLPAVFDGSVADNIIKAERFSGLYNIFRNLSRSLFHVECAVGDELHLLRRGFRCALEVICRGEFRNL</sequence>
<dbReference type="AlphaFoldDB" id="A0A645DLU5"/>
<dbReference type="EMBL" id="VSSQ01036940">
    <property type="protein sequence ID" value="MPM89532.1"/>
    <property type="molecule type" value="Genomic_DNA"/>
</dbReference>
<accession>A0A645DLU5</accession>
<name>A0A645DLU5_9ZZZZ</name>
<evidence type="ECO:0000313" key="1">
    <source>
        <dbReference type="EMBL" id="MPM89532.1"/>
    </source>
</evidence>
<organism evidence="1">
    <name type="scientific">bioreactor metagenome</name>
    <dbReference type="NCBI Taxonomy" id="1076179"/>
    <lineage>
        <taxon>unclassified sequences</taxon>
        <taxon>metagenomes</taxon>
        <taxon>ecological metagenomes</taxon>
    </lineage>
</organism>
<protein>
    <submittedName>
        <fullName evidence="1">Uncharacterized protein</fullName>
    </submittedName>
</protein>
<reference evidence="1" key="1">
    <citation type="submission" date="2019-08" db="EMBL/GenBank/DDBJ databases">
        <authorList>
            <person name="Kucharzyk K."/>
            <person name="Murdoch R.W."/>
            <person name="Higgins S."/>
            <person name="Loffler F."/>
        </authorList>
    </citation>
    <scope>NUCLEOTIDE SEQUENCE</scope>
</reference>
<comment type="caution">
    <text evidence="1">The sequence shown here is derived from an EMBL/GenBank/DDBJ whole genome shotgun (WGS) entry which is preliminary data.</text>
</comment>
<proteinExistence type="predicted"/>
<gene>
    <name evidence="1" type="ORF">SDC9_136641</name>
</gene>